<dbReference type="Proteomes" id="UP000245631">
    <property type="component" value="Unassembled WGS sequence"/>
</dbReference>
<keyword evidence="3 9" id="KW-0813">Transport</keyword>
<evidence type="ECO:0000256" key="10">
    <source>
        <dbReference type="SAM" id="MobiDB-lite"/>
    </source>
</evidence>
<evidence type="ECO:0000256" key="5">
    <source>
        <dbReference type="ARBA" id="ARBA00022692"/>
    </source>
</evidence>
<keyword evidence="8 9" id="KW-0472">Membrane</keyword>
<feature type="domain" description="ABC transmembrane type-1" evidence="11">
    <location>
        <begin position="21"/>
        <end position="213"/>
    </location>
</feature>
<dbReference type="GO" id="GO:0043190">
    <property type="term" value="C:ATP-binding cassette (ABC) transporter complex"/>
    <property type="evidence" value="ECO:0007669"/>
    <property type="project" value="InterPro"/>
</dbReference>
<keyword evidence="6" id="KW-0029">Amino-acid transport</keyword>
<feature type="transmembrane region" description="Helical" evidence="9">
    <location>
        <begin position="20"/>
        <end position="43"/>
    </location>
</feature>
<name>A0A8E3B1H0_RHILI</name>
<dbReference type="PANTHER" id="PTHR30614:SF0">
    <property type="entry name" value="L-CYSTINE TRANSPORT SYSTEM PERMEASE PROTEIN TCYL"/>
    <property type="match status" value="1"/>
</dbReference>
<evidence type="ECO:0000256" key="2">
    <source>
        <dbReference type="ARBA" id="ARBA00010072"/>
    </source>
</evidence>
<keyword evidence="4" id="KW-1003">Cell membrane</keyword>
<dbReference type="PANTHER" id="PTHR30614">
    <property type="entry name" value="MEMBRANE COMPONENT OF AMINO ACID ABC TRANSPORTER"/>
    <property type="match status" value="1"/>
</dbReference>
<dbReference type="GO" id="GO:0022857">
    <property type="term" value="F:transmembrane transporter activity"/>
    <property type="evidence" value="ECO:0007669"/>
    <property type="project" value="InterPro"/>
</dbReference>
<evidence type="ECO:0000256" key="1">
    <source>
        <dbReference type="ARBA" id="ARBA00004429"/>
    </source>
</evidence>
<dbReference type="InterPro" id="IPR000515">
    <property type="entry name" value="MetI-like"/>
</dbReference>
<feature type="transmembrane region" description="Helical" evidence="9">
    <location>
        <begin position="55"/>
        <end position="77"/>
    </location>
</feature>
<dbReference type="Pfam" id="PF00528">
    <property type="entry name" value="BPD_transp_1"/>
    <property type="match status" value="1"/>
</dbReference>
<feature type="compositionally biased region" description="Polar residues" evidence="10">
    <location>
        <begin position="232"/>
        <end position="252"/>
    </location>
</feature>
<dbReference type="InterPro" id="IPR043429">
    <property type="entry name" value="ArtM/GltK/GlnP/TcyL/YhdX-like"/>
</dbReference>
<accession>A0A8E3B1H0</accession>
<dbReference type="NCBIfam" id="TIGR01726">
    <property type="entry name" value="HEQRo_perm_3TM"/>
    <property type="match status" value="1"/>
</dbReference>
<dbReference type="InterPro" id="IPR035906">
    <property type="entry name" value="MetI-like_sf"/>
</dbReference>
<evidence type="ECO:0000313" key="13">
    <source>
        <dbReference type="Proteomes" id="UP000245631"/>
    </source>
</evidence>
<dbReference type="Gene3D" id="1.10.3720.10">
    <property type="entry name" value="MetI-like"/>
    <property type="match status" value="1"/>
</dbReference>
<keyword evidence="5 9" id="KW-0812">Transmembrane</keyword>
<feature type="transmembrane region" description="Helical" evidence="9">
    <location>
        <begin position="89"/>
        <end position="109"/>
    </location>
</feature>
<evidence type="ECO:0000256" key="7">
    <source>
        <dbReference type="ARBA" id="ARBA00022989"/>
    </source>
</evidence>
<dbReference type="RefSeq" id="WP_245951949.1">
    <property type="nucleotide sequence ID" value="NZ_QGGH01000019.1"/>
</dbReference>
<dbReference type="GeneID" id="61055927"/>
<feature type="region of interest" description="Disordered" evidence="10">
    <location>
        <begin position="226"/>
        <end position="252"/>
    </location>
</feature>
<organism evidence="12 13">
    <name type="scientific">Rhizobium loti</name>
    <name type="common">Mesorhizobium loti</name>
    <dbReference type="NCBI Taxonomy" id="381"/>
    <lineage>
        <taxon>Bacteria</taxon>
        <taxon>Pseudomonadati</taxon>
        <taxon>Pseudomonadota</taxon>
        <taxon>Alphaproteobacteria</taxon>
        <taxon>Hyphomicrobiales</taxon>
        <taxon>Phyllobacteriaceae</taxon>
        <taxon>Mesorhizobium</taxon>
    </lineage>
</organism>
<dbReference type="SUPFAM" id="SSF161098">
    <property type="entry name" value="MetI-like"/>
    <property type="match status" value="1"/>
</dbReference>
<gene>
    <name evidence="12" type="ORF">C8D77_11986</name>
</gene>
<dbReference type="PROSITE" id="PS50928">
    <property type="entry name" value="ABC_TM1"/>
    <property type="match status" value="1"/>
</dbReference>
<evidence type="ECO:0000256" key="3">
    <source>
        <dbReference type="ARBA" id="ARBA00022448"/>
    </source>
</evidence>
<dbReference type="EMBL" id="QGGH01000019">
    <property type="protein sequence ID" value="PWJ87103.1"/>
    <property type="molecule type" value="Genomic_DNA"/>
</dbReference>
<keyword evidence="7 9" id="KW-1133">Transmembrane helix</keyword>
<sequence length="252" mass="27840">MLFDPIIFLQALVSPALIHGALITIGLSICVQVTAFTLCLPVAIGLSSKHASVRWVLLAYVWLFRSAPMILVLLFIWNGLPQLFPIFRSSWFTPFIAAYIGMTLVGVAYNAEIMRAALGSLGAGQREAAAALGLTKFQAFRLVVMPQAMRIALPSLMNEFISLLKSTSLAYTISLRELMTTTSLSISASFRFTEWYACAFLYYLVMVSILTLAQGWIERRMSAPYSRKSNDRNSGLQPVRNTPALNGSDQNL</sequence>
<evidence type="ECO:0000313" key="12">
    <source>
        <dbReference type="EMBL" id="PWJ87103.1"/>
    </source>
</evidence>
<dbReference type="GO" id="GO:0006865">
    <property type="term" value="P:amino acid transport"/>
    <property type="evidence" value="ECO:0007669"/>
    <property type="project" value="UniProtKB-KW"/>
</dbReference>
<evidence type="ECO:0000256" key="6">
    <source>
        <dbReference type="ARBA" id="ARBA00022970"/>
    </source>
</evidence>
<evidence type="ECO:0000259" key="11">
    <source>
        <dbReference type="PROSITE" id="PS50928"/>
    </source>
</evidence>
<reference evidence="12 13" key="1">
    <citation type="submission" date="2018-05" db="EMBL/GenBank/DDBJ databases">
        <title>Genomic Encyclopedia of Type Strains, Phase IV (KMG-IV): sequencing the most valuable type-strain genomes for metagenomic binning, comparative biology and taxonomic classification.</title>
        <authorList>
            <person name="Goeker M."/>
        </authorList>
    </citation>
    <scope>NUCLEOTIDE SEQUENCE [LARGE SCALE GENOMIC DNA]</scope>
    <source>
        <strain evidence="12 13">DSM 2626</strain>
    </source>
</reference>
<comment type="subcellular location">
    <subcellularLocation>
        <location evidence="1">Cell inner membrane</location>
        <topology evidence="1">Multi-pass membrane protein</topology>
    </subcellularLocation>
    <subcellularLocation>
        <location evidence="9">Cell membrane</location>
        <topology evidence="9">Multi-pass membrane protein</topology>
    </subcellularLocation>
</comment>
<dbReference type="CDD" id="cd06261">
    <property type="entry name" value="TM_PBP2"/>
    <property type="match status" value="1"/>
</dbReference>
<protein>
    <submittedName>
        <fullName evidence="12">Polar amino acid transport system permease protein</fullName>
    </submittedName>
</protein>
<dbReference type="AlphaFoldDB" id="A0A8E3B1H0"/>
<evidence type="ECO:0000256" key="8">
    <source>
        <dbReference type="ARBA" id="ARBA00023136"/>
    </source>
</evidence>
<evidence type="ECO:0000256" key="9">
    <source>
        <dbReference type="RuleBase" id="RU363032"/>
    </source>
</evidence>
<feature type="transmembrane region" description="Helical" evidence="9">
    <location>
        <begin position="194"/>
        <end position="217"/>
    </location>
</feature>
<comment type="similarity">
    <text evidence="2">Belongs to the binding-protein-dependent transport system permease family. HisMQ subfamily.</text>
</comment>
<proteinExistence type="inferred from homology"/>
<comment type="caution">
    <text evidence="12">The sequence shown here is derived from an EMBL/GenBank/DDBJ whole genome shotgun (WGS) entry which is preliminary data.</text>
</comment>
<evidence type="ECO:0000256" key="4">
    <source>
        <dbReference type="ARBA" id="ARBA00022475"/>
    </source>
</evidence>
<dbReference type="InterPro" id="IPR010065">
    <property type="entry name" value="AA_ABC_transptr_permease_3TM"/>
</dbReference>